<keyword evidence="3" id="KW-1185">Reference proteome</keyword>
<dbReference type="AlphaFoldDB" id="A0A5C2RU93"/>
<dbReference type="EMBL" id="ML122311">
    <property type="protein sequence ID" value="RPD54087.1"/>
    <property type="molecule type" value="Genomic_DNA"/>
</dbReference>
<accession>A0A5C2RU93</accession>
<name>A0A5C2RU93_9APHY</name>
<evidence type="ECO:0000313" key="2">
    <source>
        <dbReference type="EMBL" id="RPD54087.1"/>
    </source>
</evidence>
<organism evidence="2 3">
    <name type="scientific">Lentinus tigrinus ALCF2SS1-6</name>
    <dbReference type="NCBI Taxonomy" id="1328759"/>
    <lineage>
        <taxon>Eukaryota</taxon>
        <taxon>Fungi</taxon>
        <taxon>Dikarya</taxon>
        <taxon>Basidiomycota</taxon>
        <taxon>Agaricomycotina</taxon>
        <taxon>Agaricomycetes</taxon>
        <taxon>Polyporales</taxon>
        <taxon>Polyporaceae</taxon>
        <taxon>Lentinus</taxon>
    </lineage>
</organism>
<evidence type="ECO:0000256" key="1">
    <source>
        <dbReference type="SAM" id="MobiDB-lite"/>
    </source>
</evidence>
<proteinExistence type="predicted"/>
<sequence>MAYDEDEGPEFPASIERSHSRASGIMGDGYPRPEPAQSSITNPSLPLGGTWFGQCRPSTPIQPCRASRLDDARRRQVDTPSPPTQGPRLLYERCSEHHYRTSEPGNRPRPGTSPGSCAPLVWRTISPFTTGAPTATARGPGWSYPPRAQTIKSPLVATNPSHAAPPKSPSPKWVEAARSWTAPQRSFLPMRLINPLSTLESCPLTGVPLPPSTRIHFR</sequence>
<gene>
    <name evidence="2" type="ORF">L227DRAFT_373153</name>
</gene>
<feature type="compositionally biased region" description="Basic and acidic residues" evidence="1">
    <location>
        <begin position="90"/>
        <end position="101"/>
    </location>
</feature>
<feature type="compositionally biased region" description="Basic and acidic residues" evidence="1">
    <location>
        <begin position="67"/>
        <end position="77"/>
    </location>
</feature>
<dbReference type="Proteomes" id="UP000313359">
    <property type="component" value="Unassembled WGS sequence"/>
</dbReference>
<protein>
    <submittedName>
        <fullName evidence="2">Uncharacterized protein</fullName>
    </submittedName>
</protein>
<reference evidence="2" key="1">
    <citation type="journal article" date="2018" name="Genome Biol. Evol.">
        <title>Genomics and development of Lentinus tigrinus, a white-rot wood-decaying mushroom with dimorphic fruiting bodies.</title>
        <authorList>
            <person name="Wu B."/>
            <person name="Xu Z."/>
            <person name="Knudson A."/>
            <person name="Carlson A."/>
            <person name="Chen N."/>
            <person name="Kovaka S."/>
            <person name="LaButti K."/>
            <person name="Lipzen A."/>
            <person name="Pennachio C."/>
            <person name="Riley R."/>
            <person name="Schakwitz W."/>
            <person name="Umezawa K."/>
            <person name="Ohm R.A."/>
            <person name="Grigoriev I.V."/>
            <person name="Nagy L.G."/>
            <person name="Gibbons J."/>
            <person name="Hibbett D."/>
        </authorList>
    </citation>
    <scope>NUCLEOTIDE SEQUENCE [LARGE SCALE GENOMIC DNA]</scope>
    <source>
        <strain evidence="2">ALCF2SS1-6</strain>
    </source>
</reference>
<feature type="region of interest" description="Disordered" evidence="1">
    <location>
        <begin position="1"/>
        <end position="118"/>
    </location>
</feature>
<evidence type="ECO:0000313" key="3">
    <source>
        <dbReference type="Proteomes" id="UP000313359"/>
    </source>
</evidence>